<proteinExistence type="predicted"/>
<keyword evidence="1" id="KW-0175">Coiled coil</keyword>
<keyword evidence="3" id="KW-0472">Membrane</keyword>
<name>A0A9P4P0A4_9PEZI</name>
<dbReference type="AlphaFoldDB" id="A0A9P4P0A4"/>
<reference evidence="4" key="1">
    <citation type="journal article" date="2020" name="Stud. Mycol.">
        <title>101 Dothideomycetes genomes: a test case for predicting lifestyles and emergence of pathogens.</title>
        <authorList>
            <person name="Haridas S."/>
            <person name="Albert R."/>
            <person name="Binder M."/>
            <person name="Bloem J."/>
            <person name="Labutti K."/>
            <person name="Salamov A."/>
            <person name="Andreopoulos B."/>
            <person name="Baker S."/>
            <person name="Barry K."/>
            <person name="Bills G."/>
            <person name="Bluhm B."/>
            <person name="Cannon C."/>
            <person name="Castanera R."/>
            <person name="Culley D."/>
            <person name="Daum C."/>
            <person name="Ezra D."/>
            <person name="Gonzalez J."/>
            <person name="Henrissat B."/>
            <person name="Kuo A."/>
            <person name="Liang C."/>
            <person name="Lipzen A."/>
            <person name="Lutzoni F."/>
            <person name="Magnuson J."/>
            <person name="Mondo S."/>
            <person name="Nolan M."/>
            <person name="Ohm R."/>
            <person name="Pangilinan J."/>
            <person name="Park H.-J."/>
            <person name="Ramirez L."/>
            <person name="Alfaro M."/>
            <person name="Sun H."/>
            <person name="Tritt A."/>
            <person name="Yoshinaga Y."/>
            <person name="Zwiers L.-H."/>
            <person name="Turgeon B."/>
            <person name="Goodwin S."/>
            <person name="Spatafora J."/>
            <person name="Crous P."/>
            <person name="Grigoriev I."/>
        </authorList>
    </citation>
    <scope>NUCLEOTIDE SEQUENCE</scope>
    <source>
        <strain evidence="4">CBS 130266</strain>
    </source>
</reference>
<gene>
    <name evidence="4" type="ORF">EJ08DRAFT_646350</name>
</gene>
<evidence type="ECO:0000256" key="3">
    <source>
        <dbReference type="SAM" id="Phobius"/>
    </source>
</evidence>
<dbReference type="Proteomes" id="UP000800235">
    <property type="component" value="Unassembled WGS sequence"/>
</dbReference>
<evidence type="ECO:0000313" key="4">
    <source>
        <dbReference type="EMBL" id="KAF2434910.1"/>
    </source>
</evidence>
<keyword evidence="3" id="KW-0812">Transmembrane</keyword>
<protein>
    <submittedName>
        <fullName evidence="4">Uncharacterized protein</fullName>
    </submittedName>
</protein>
<evidence type="ECO:0000256" key="1">
    <source>
        <dbReference type="SAM" id="Coils"/>
    </source>
</evidence>
<feature type="transmembrane region" description="Helical" evidence="3">
    <location>
        <begin position="74"/>
        <end position="95"/>
    </location>
</feature>
<evidence type="ECO:0000256" key="2">
    <source>
        <dbReference type="SAM" id="MobiDB-lite"/>
    </source>
</evidence>
<organism evidence="4 5">
    <name type="scientific">Tothia fuscella</name>
    <dbReference type="NCBI Taxonomy" id="1048955"/>
    <lineage>
        <taxon>Eukaryota</taxon>
        <taxon>Fungi</taxon>
        <taxon>Dikarya</taxon>
        <taxon>Ascomycota</taxon>
        <taxon>Pezizomycotina</taxon>
        <taxon>Dothideomycetes</taxon>
        <taxon>Pleosporomycetidae</taxon>
        <taxon>Venturiales</taxon>
        <taxon>Cylindrosympodiaceae</taxon>
        <taxon>Tothia</taxon>
    </lineage>
</organism>
<keyword evidence="5" id="KW-1185">Reference proteome</keyword>
<comment type="caution">
    <text evidence="4">The sequence shown here is derived from an EMBL/GenBank/DDBJ whole genome shotgun (WGS) entry which is preliminary data.</text>
</comment>
<accession>A0A9P4P0A4</accession>
<dbReference type="EMBL" id="MU007015">
    <property type="protein sequence ID" value="KAF2434910.1"/>
    <property type="molecule type" value="Genomic_DNA"/>
</dbReference>
<feature type="coiled-coil region" evidence="1">
    <location>
        <begin position="13"/>
        <end position="40"/>
    </location>
</feature>
<feature type="region of interest" description="Disordered" evidence="2">
    <location>
        <begin position="46"/>
        <end position="66"/>
    </location>
</feature>
<keyword evidence="3" id="KW-1133">Transmembrane helix</keyword>
<evidence type="ECO:0000313" key="5">
    <source>
        <dbReference type="Proteomes" id="UP000800235"/>
    </source>
</evidence>
<sequence>MERREEKKKARILAAAAAITERYKKRNEKLEQKLEKKMSVLSVPATNLEIKSPTTSEESKKKQEPEAEALPSDYLAVFALGVLLAITIVILWDLLSNLRNPFR</sequence>